<reference evidence="1" key="1">
    <citation type="submission" date="2020-05" db="EMBL/GenBank/DDBJ databases">
        <authorList>
            <person name="Chiriac C."/>
            <person name="Salcher M."/>
            <person name="Ghai R."/>
            <person name="Kavagutti S V."/>
        </authorList>
    </citation>
    <scope>NUCLEOTIDE SEQUENCE</scope>
</reference>
<sequence>MARKLAKSHGLDDDDVIVDRSAIEELQGLLYCLQAAVEDVQRDLAASSTAQDLSEALTWLMENAVPLAAARLEPRMAAIV</sequence>
<evidence type="ECO:0000313" key="5">
    <source>
        <dbReference type="EMBL" id="CAB4979486.1"/>
    </source>
</evidence>
<organism evidence="1">
    <name type="scientific">freshwater metagenome</name>
    <dbReference type="NCBI Taxonomy" id="449393"/>
    <lineage>
        <taxon>unclassified sequences</taxon>
        <taxon>metagenomes</taxon>
        <taxon>ecological metagenomes</taxon>
    </lineage>
</organism>
<dbReference type="EMBL" id="CAFBNJ010000101">
    <property type="protein sequence ID" value="CAB4962344.1"/>
    <property type="molecule type" value="Genomic_DNA"/>
</dbReference>
<proteinExistence type="predicted"/>
<evidence type="ECO:0000313" key="2">
    <source>
        <dbReference type="EMBL" id="CAB4576399.1"/>
    </source>
</evidence>
<evidence type="ECO:0000313" key="4">
    <source>
        <dbReference type="EMBL" id="CAB4962344.1"/>
    </source>
</evidence>
<dbReference type="EMBL" id="CAEZTY010000004">
    <property type="protein sequence ID" value="CAB4576399.1"/>
    <property type="molecule type" value="Genomic_DNA"/>
</dbReference>
<dbReference type="AlphaFoldDB" id="A0A6J5ZQB5"/>
<dbReference type="EMBL" id="CAFBOK010000056">
    <property type="protein sequence ID" value="CAB4979486.1"/>
    <property type="molecule type" value="Genomic_DNA"/>
</dbReference>
<name>A0A6J5ZQB5_9ZZZZ</name>
<dbReference type="EMBL" id="CAESAL010000032">
    <property type="protein sequence ID" value="CAB4341683.1"/>
    <property type="molecule type" value="Genomic_DNA"/>
</dbReference>
<evidence type="ECO:0000313" key="3">
    <source>
        <dbReference type="EMBL" id="CAB4693478.1"/>
    </source>
</evidence>
<accession>A0A6J5ZQB5</accession>
<dbReference type="EMBL" id="CAEZXY010000002">
    <property type="protein sequence ID" value="CAB4693478.1"/>
    <property type="molecule type" value="Genomic_DNA"/>
</dbReference>
<evidence type="ECO:0000313" key="1">
    <source>
        <dbReference type="EMBL" id="CAB4341683.1"/>
    </source>
</evidence>
<protein>
    <submittedName>
        <fullName evidence="1">Unannotated protein</fullName>
    </submittedName>
</protein>
<gene>
    <name evidence="2" type="ORF">UFOPK1762_00205</name>
    <name evidence="3" type="ORF">UFOPK2624_00115</name>
    <name evidence="1" type="ORF">UFOPK3331_01040</name>
    <name evidence="4" type="ORF">UFOPK3785_01575</name>
    <name evidence="5" type="ORF">UFOPK3927_00631</name>
    <name evidence="6" type="ORF">UFOPK4371_00105</name>
</gene>
<dbReference type="EMBL" id="CAFBRD010000002">
    <property type="protein sequence ID" value="CAB5072983.1"/>
    <property type="molecule type" value="Genomic_DNA"/>
</dbReference>
<evidence type="ECO:0000313" key="6">
    <source>
        <dbReference type="EMBL" id="CAB5072983.1"/>
    </source>
</evidence>